<evidence type="ECO:0000313" key="2">
    <source>
        <dbReference type="EMBL" id="KAI5343635.1"/>
    </source>
</evidence>
<name>A0AAD4WHN7_PRUDU</name>
<reference evidence="2 3" key="1">
    <citation type="journal article" date="2022" name="G3 (Bethesda)">
        <title>Whole-genome sequence and methylome profiling of the almond [Prunus dulcis (Mill.) D.A. Webb] cultivar 'Nonpareil'.</title>
        <authorList>
            <person name="D'Amico-Willman K.M."/>
            <person name="Ouma W.Z."/>
            <person name="Meulia T."/>
            <person name="Sideli G.M."/>
            <person name="Gradziel T.M."/>
            <person name="Fresnedo-Ramirez J."/>
        </authorList>
    </citation>
    <scope>NUCLEOTIDE SEQUENCE [LARGE SCALE GENOMIC DNA]</scope>
    <source>
        <strain evidence="2">Clone GOH B32 T37-40</strain>
    </source>
</reference>
<gene>
    <name evidence="2" type="ORF">L3X38_011511</name>
</gene>
<dbReference type="EMBL" id="JAJFAZ020000002">
    <property type="protein sequence ID" value="KAI5343635.1"/>
    <property type="molecule type" value="Genomic_DNA"/>
</dbReference>
<comment type="caution">
    <text evidence="2">The sequence shown here is derived from an EMBL/GenBank/DDBJ whole genome shotgun (WGS) entry which is preliminary data.</text>
</comment>
<accession>A0AAD4WHN7</accession>
<sequence length="478" mass="53066">MLFCATDFRIRRAKLNKFAETTRASFFPSSGFPPSSPSLSAVTSALSLRSYLTPLPAVTSASSLPSPPPCRRVFLDFSRFFAGDFSLLRPLFPTPEMSDLIRRGRSMTTAPSSDPPALSASAATAPALLDHVVVGPGPSQAPASSVSSVAQPASARRRHRPTDTIETTSTDGTGASESQPVELHSSLAHDIGHVVRTHCPMQWKSWRVMPDEIKAEVRGQLSTNYNLEDLDEESLTYVNRLFAERYKQWKSDLHHHFQAYDDPQVALQEVCPKELEGREDSWEWLWAHFQAPEFVNKAQVNQGCTASDEYAKPQLTSYHYTFCNLELGVVPNHEDFSVAIELNMLMQRLEENLLLRCKDSDFLEVPSQSSHNSPFASRLVQAIDIQAQITQSTIIPPISYSTVHTSSPELSPYYGQCHTPDRLRSNTILSSLGRAYPSDPQGFVLGSSRSNFPGWSPILGLLQPPTRLTSEFPVLRSQ</sequence>
<evidence type="ECO:0008006" key="4">
    <source>
        <dbReference type="Google" id="ProtNLM"/>
    </source>
</evidence>
<feature type="compositionally biased region" description="Low complexity" evidence="1">
    <location>
        <begin position="164"/>
        <end position="174"/>
    </location>
</feature>
<proteinExistence type="predicted"/>
<dbReference type="Proteomes" id="UP001054821">
    <property type="component" value="Chromosome 2"/>
</dbReference>
<organism evidence="2 3">
    <name type="scientific">Prunus dulcis</name>
    <name type="common">Almond</name>
    <name type="synonym">Amygdalus dulcis</name>
    <dbReference type="NCBI Taxonomy" id="3755"/>
    <lineage>
        <taxon>Eukaryota</taxon>
        <taxon>Viridiplantae</taxon>
        <taxon>Streptophyta</taxon>
        <taxon>Embryophyta</taxon>
        <taxon>Tracheophyta</taxon>
        <taxon>Spermatophyta</taxon>
        <taxon>Magnoliopsida</taxon>
        <taxon>eudicotyledons</taxon>
        <taxon>Gunneridae</taxon>
        <taxon>Pentapetalae</taxon>
        <taxon>rosids</taxon>
        <taxon>fabids</taxon>
        <taxon>Rosales</taxon>
        <taxon>Rosaceae</taxon>
        <taxon>Amygdaloideae</taxon>
        <taxon>Amygdaleae</taxon>
        <taxon>Prunus</taxon>
    </lineage>
</organism>
<keyword evidence="3" id="KW-1185">Reference proteome</keyword>
<evidence type="ECO:0000256" key="1">
    <source>
        <dbReference type="SAM" id="MobiDB-lite"/>
    </source>
</evidence>
<feature type="compositionally biased region" description="Low complexity" evidence="1">
    <location>
        <begin position="133"/>
        <end position="154"/>
    </location>
</feature>
<protein>
    <recommendedName>
        <fullName evidence="4">Ankyrin repeat family protein</fullName>
    </recommendedName>
</protein>
<dbReference type="AlphaFoldDB" id="A0AAD4WHN7"/>
<evidence type="ECO:0000313" key="3">
    <source>
        <dbReference type="Proteomes" id="UP001054821"/>
    </source>
</evidence>
<feature type="region of interest" description="Disordered" evidence="1">
    <location>
        <begin position="133"/>
        <end position="182"/>
    </location>
</feature>